<dbReference type="SMART" id="SM00267">
    <property type="entry name" value="GGDEF"/>
    <property type="match status" value="1"/>
</dbReference>
<feature type="domain" description="CHASE" evidence="6">
    <location>
        <begin position="147"/>
        <end position="242"/>
    </location>
</feature>
<dbReference type="InterPro" id="IPR006189">
    <property type="entry name" value="CHASE_dom"/>
</dbReference>
<keyword evidence="3 5" id="KW-1133">Transmembrane helix</keyword>
<evidence type="ECO:0000313" key="8">
    <source>
        <dbReference type="EMBL" id="GIE26331.1"/>
    </source>
</evidence>
<dbReference type="EMBL" id="BOMN01000142">
    <property type="protein sequence ID" value="GIE26331.1"/>
    <property type="molecule type" value="Genomic_DNA"/>
</dbReference>
<evidence type="ECO:0000256" key="3">
    <source>
        <dbReference type="ARBA" id="ARBA00022989"/>
    </source>
</evidence>
<dbReference type="InterPro" id="IPR042240">
    <property type="entry name" value="CHASE_sf"/>
</dbReference>
<reference evidence="8 9" key="1">
    <citation type="submission" date="2021-01" db="EMBL/GenBank/DDBJ databases">
        <title>Whole genome shotgun sequence of Actinoplanes humidus NBRC 14915.</title>
        <authorList>
            <person name="Komaki H."/>
            <person name="Tamura T."/>
        </authorList>
    </citation>
    <scope>NUCLEOTIDE SEQUENCE [LARGE SCALE GENOMIC DNA]</scope>
    <source>
        <strain evidence="8 9">NBRC 14915</strain>
    </source>
</reference>
<dbReference type="NCBIfam" id="TIGR00254">
    <property type="entry name" value="GGDEF"/>
    <property type="match status" value="1"/>
</dbReference>
<dbReference type="InterPro" id="IPR029787">
    <property type="entry name" value="Nucleotide_cyclase"/>
</dbReference>
<comment type="subcellular location">
    <subcellularLocation>
        <location evidence="1">Membrane</location>
    </subcellularLocation>
</comment>
<accession>A0ABQ4A651</accession>
<dbReference type="Proteomes" id="UP000603200">
    <property type="component" value="Unassembled WGS sequence"/>
</dbReference>
<keyword evidence="4 5" id="KW-0472">Membrane</keyword>
<dbReference type="PROSITE" id="PS50887">
    <property type="entry name" value="GGDEF"/>
    <property type="match status" value="1"/>
</dbReference>
<keyword evidence="9" id="KW-1185">Reference proteome</keyword>
<feature type="transmembrane region" description="Helical" evidence="5">
    <location>
        <begin position="312"/>
        <end position="331"/>
    </location>
</feature>
<evidence type="ECO:0000256" key="4">
    <source>
        <dbReference type="ARBA" id="ARBA00023136"/>
    </source>
</evidence>
<evidence type="ECO:0000313" key="9">
    <source>
        <dbReference type="Proteomes" id="UP000603200"/>
    </source>
</evidence>
<dbReference type="PANTHER" id="PTHR46663:SF2">
    <property type="entry name" value="GGDEF DOMAIN-CONTAINING PROTEIN"/>
    <property type="match status" value="1"/>
</dbReference>
<dbReference type="Pfam" id="PF00990">
    <property type="entry name" value="GGDEF"/>
    <property type="match status" value="1"/>
</dbReference>
<dbReference type="SUPFAM" id="SSF55073">
    <property type="entry name" value="Nucleotide cyclase"/>
    <property type="match status" value="1"/>
</dbReference>
<name>A0ABQ4A651_9ACTN</name>
<dbReference type="CDD" id="cd01949">
    <property type="entry name" value="GGDEF"/>
    <property type="match status" value="1"/>
</dbReference>
<dbReference type="InterPro" id="IPR052163">
    <property type="entry name" value="DGC-Regulatory_Protein"/>
</dbReference>
<protein>
    <recommendedName>
        <fullName evidence="10">Diguanylate cyclase (GGDEF)-like protein</fullName>
    </recommendedName>
</protein>
<dbReference type="SMART" id="SM01079">
    <property type="entry name" value="CHASE"/>
    <property type="match status" value="1"/>
</dbReference>
<dbReference type="RefSeq" id="WP_203843239.1">
    <property type="nucleotide sequence ID" value="NZ_BAAATV010000033.1"/>
</dbReference>
<evidence type="ECO:0000256" key="5">
    <source>
        <dbReference type="SAM" id="Phobius"/>
    </source>
</evidence>
<proteinExistence type="predicted"/>
<gene>
    <name evidence="8" type="ORF">Ahu01nite_094330</name>
</gene>
<dbReference type="PROSITE" id="PS51257">
    <property type="entry name" value="PROKAR_LIPOPROTEIN"/>
    <property type="match status" value="1"/>
</dbReference>
<dbReference type="Gene3D" id="3.30.450.350">
    <property type="entry name" value="CHASE domain"/>
    <property type="match status" value="1"/>
</dbReference>
<evidence type="ECO:0000259" key="6">
    <source>
        <dbReference type="PROSITE" id="PS50839"/>
    </source>
</evidence>
<evidence type="ECO:0000259" key="7">
    <source>
        <dbReference type="PROSITE" id="PS50887"/>
    </source>
</evidence>
<keyword evidence="2 5" id="KW-0812">Transmembrane</keyword>
<dbReference type="PANTHER" id="PTHR46663">
    <property type="entry name" value="DIGUANYLATE CYCLASE DGCT-RELATED"/>
    <property type="match status" value="1"/>
</dbReference>
<dbReference type="InterPro" id="IPR043128">
    <property type="entry name" value="Rev_trsase/Diguanyl_cyclase"/>
</dbReference>
<dbReference type="PROSITE" id="PS50839">
    <property type="entry name" value="CHASE"/>
    <property type="match status" value="1"/>
</dbReference>
<evidence type="ECO:0000256" key="1">
    <source>
        <dbReference type="ARBA" id="ARBA00004370"/>
    </source>
</evidence>
<comment type="caution">
    <text evidence="8">The sequence shown here is derived from an EMBL/GenBank/DDBJ whole genome shotgun (WGS) entry which is preliminary data.</text>
</comment>
<dbReference type="InterPro" id="IPR000160">
    <property type="entry name" value="GGDEF_dom"/>
</dbReference>
<sequence length="539" mass="58067">MSIVQNRSPRRRLTSLVAVVLVLAAGCAVTVAAYVAVRDGETRYAGQVMDRYIDDITETVADRVARYGSTLSDLAYAIGAQTDLEADDFTRISTGLDATRLPGASGIGFVVTASTTQIPSVQRTWRTHGAPGLTLKPAAGISAHNFVIFEKAFDDREDMQGTDLSISAPLASALDTARHSGTLAISPAYQLLRDRWMTPEQRQTSVVLAAPVYTGLGSSAPDEFIGWVVMGLRGQDFLGQTLLGRSQKVVQISITDTTAGDALIAAIAPGRRVSTANLERQQSTAVAQRRWHVTVWPTTRLLASTDRGMSRLTLAAGIALSVLLAMLAGVLTGSRNRALEQVERATTELRRDIDRREQVEARLHEREQQLQQLAFHDPLTGLANRLLFYDRLTHALATHARGNRVFAVLFIDLDGFKQVNDQRGHNAGDTVLQVVADRLRTGLRASDTVARFGGDEFAIIIESLTGIADARPTAERIIGVVQEPIDIDGTPAQVSASVGIAVNHPGVSADDLIREADAAMYTAKTSGKNRYAEAGTAPH</sequence>
<dbReference type="Gene3D" id="3.30.70.270">
    <property type="match status" value="1"/>
</dbReference>
<dbReference type="Pfam" id="PF03924">
    <property type="entry name" value="CHASE"/>
    <property type="match status" value="1"/>
</dbReference>
<organism evidence="8 9">
    <name type="scientific">Winogradskya humida</name>
    <dbReference type="NCBI Taxonomy" id="113566"/>
    <lineage>
        <taxon>Bacteria</taxon>
        <taxon>Bacillati</taxon>
        <taxon>Actinomycetota</taxon>
        <taxon>Actinomycetes</taxon>
        <taxon>Micromonosporales</taxon>
        <taxon>Micromonosporaceae</taxon>
        <taxon>Winogradskya</taxon>
    </lineage>
</organism>
<feature type="domain" description="GGDEF" evidence="7">
    <location>
        <begin position="404"/>
        <end position="536"/>
    </location>
</feature>
<evidence type="ECO:0000256" key="2">
    <source>
        <dbReference type="ARBA" id="ARBA00022692"/>
    </source>
</evidence>
<evidence type="ECO:0008006" key="10">
    <source>
        <dbReference type="Google" id="ProtNLM"/>
    </source>
</evidence>